<organism evidence="1 2">
    <name type="scientific">Escherichia coli O139:H28 (strain E24377A / ETEC)</name>
    <dbReference type="NCBI Taxonomy" id="331111"/>
    <lineage>
        <taxon>Bacteria</taxon>
        <taxon>Pseudomonadati</taxon>
        <taxon>Pseudomonadota</taxon>
        <taxon>Gammaproteobacteria</taxon>
        <taxon>Enterobacterales</taxon>
        <taxon>Enterobacteriaceae</taxon>
        <taxon>Escherichia</taxon>
    </lineage>
</organism>
<evidence type="ECO:0000313" key="2">
    <source>
        <dbReference type="Proteomes" id="UP000001122"/>
    </source>
</evidence>
<accession>A7ZTY1</accession>
<protein>
    <submittedName>
        <fullName evidence="1">Uncharacterized protein</fullName>
    </submittedName>
</protein>
<proteinExistence type="predicted"/>
<sequence length="32" mass="3849">MNDFEYDILFNLNDDDYAERQYDADHCLYVGA</sequence>
<gene>
    <name evidence="1" type="ordered locus">EcE24377A_4291</name>
</gene>
<dbReference type="KEGG" id="ecw:EcE24377A_4291"/>
<reference evidence="2" key="1">
    <citation type="journal article" date="2008" name="J. Bacteriol.">
        <title>The pangenome structure of Escherichia coli: comparative genomic analysis of E. coli commensal and pathogenic isolates.</title>
        <authorList>
            <person name="Rasko D.A."/>
            <person name="Rosovitz M.J."/>
            <person name="Myers G.S."/>
            <person name="Mongodin E.F."/>
            <person name="Fricke W.F."/>
            <person name="Gajer P."/>
            <person name="Crabtree J."/>
            <person name="Sebaihia M."/>
            <person name="Thomson N.R."/>
            <person name="Chaudhuri R."/>
            <person name="Henderson I.R."/>
            <person name="Sperandio V."/>
            <person name="Ravel J."/>
        </authorList>
    </citation>
    <scope>NUCLEOTIDE SEQUENCE [LARGE SCALE GENOMIC DNA]</scope>
    <source>
        <strain evidence="2">E24377A / ETEC</strain>
    </source>
</reference>
<name>A7ZTY1_ECO24</name>
<dbReference type="Proteomes" id="UP000001122">
    <property type="component" value="Chromosome"/>
</dbReference>
<dbReference type="HOGENOM" id="CLU_3389188_0_0_6"/>
<keyword evidence="2" id="KW-1185">Reference proteome</keyword>
<dbReference type="AlphaFoldDB" id="A7ZTY1"/>
<evidence type="ECO:0000313" key="1">
    <source>
        <dbReference type="EMBL" id="ABV17753.1"/>
    </source>
</evidence>
<dbReference type="EMBL" id="CP000800">
    <property type="protein sequence ID" value="ABV17753.1"/>
    <property type="molecule type" value="Genomic_DNA"/>
</dbReference>